<dbReference type="GeneID" id="100888375"/>
<feature type="region of interest" description="Disordered" evidence="1">
    <location>
        <begin position="172"/>
        <end position="227"/>
    </location>
</feature>
<dbReference type="SUPFAM" id="SSF47923">
    <property type="entry name" value="Ypt/Rab-GAP domain of gyp1p"/>
    <property type="match status" value="1"/>
</dbReference>
<evidence type="ECO:0000313" key="2">
    <source>
        <dbReference type="EnsemblMetazoa" id="XP_030847408"/>
    </source>
</evidence>
<protein>
    <submittedName>
        <fullName evidence="2">Uncharacterized protein</fullName>
    </submittedName>
</protein>
<dbReference type="RefSeq" id="XP_030847408.1">
    <property type="nucleotide sequence ID" value="XM_030991548.1"/>
</dbReference>
<dbReference type="InterPro" id="IPR035969">
    <property type="entry name" value="Rab-GAP_TBC_sf"/>
</dbReference>
<reference evidence="3" key="1">
    <citation type="submission" date="2015-02" db="EMBL/GenBank/DDBJ databases">
        <title>Genome sequencing for Strongylocentrotus purpuratus.</title>
        <authorList>
            <person name="Murali S."/>
            <person name="Liu Y."/>
            <person name="Vee V."/>
            <person name="English A."/>
            <person name="Wang M."/>
            <person name="Skinner E."/>
            <person name="Han Y."/>
            <person name="Muzny D.M."/>
            <person name="Worley K.C."/>
            <person name="Gibbs R.A."/>
        </authorList>
    </citation>
    <scope>NUCLEOTIDE SEQUENCE</scope>
</reference>
<dbReference type="Proteomes" id="UP000007110">
    <property type="component" value="Unassembled WGS sequence"/>
</dbReference>
<dbReference type="OMA" id="APWHKLE"/>
<keyword evidence="3" id="KW-1185">Reference proteome</keyword>
<evidence type="ECO:0000256" key="1">
    <source>
        <dbReference type="SAM" id="MobiDB-lite"/>
    </source>
</evidence>
<dbReference type="OrthoDB" id="70142at2759"/>
<evidence type="ECO:0000313" key="3">
    <source>
        <dbReference type="Proteomes" id="UP000007110"/>
    </source>
</evidence>
<feature type="compositionally biased region" description="Polar residues" evidence="1">
    <location>
        <begin position="179"/>
        <end position="189"/>
    </location>
</feature>
<feature type="compositionally biased region" description="Polar residues" evidence="1">
    <location>
        <begin position="198"/>
        <end position="213"/>
    </location>
</feature>
<feature type="region of interest" description="Disordered" evidence="1">
    <location>
        <begin position="965"/>
        <end position="999"/>
    </location>
</feature>
<proteinExistence type="predicted"/>
<feature type="compositionally biased region" description="Low complexity" evidence="1">
    <location>
        <begin position="129"/>
        <end position="143"/>
    </location>
</feature>
<feature type="region of interest" description="Disordered" evidence="1">
    <location>
        <begin position="121"/>
        <end position="143"/>
    </location>
</feature>
<dbReference type="InParanoid" id="A0A7M7PA25"/>
<dbReference type="Gene3D" id="1.10.472.80">
    <property type="entry name" value="Ypt/Rab-GAP domain of gyp1p, domain 3"/>
    <property type="match status" value="1"/>
</dbReference>
<name>A0A7M7PA25_STRPU</name>
<dbReference type="EnsemblMetazoa" id="XM_030991548">
    <property type="protein sequence ID" value="XP_030847408"/>
    <property type="gene ID" value="LOC100888375"/>
</dbReference>
<accession>A0A7M7PA25</accession>
<reference evidence="2" key="2">
    <citation type="submission" date="2021-01" db="UniProtKB">
        <authorList>
            <consortium name="EnsemblMetazoa"/>
        </authorList>
    </citation>
    <scope>IDENTIFICATION</scope>
</reference>
<dbReference type="KEGG" id="spu:100888375"/>
<sequence>MALNADDLMSTYRPYGHHWLDSAIQETLLPGSPWQQIYDKLSQVLAKRIQPELSDRDKRAAIFDMLGSGFLQKYLSKLTWDKPTKDLESCSPEERKVILQTNQLLLKEKLDQAATDCGYLVPKNKSGDSSSLSLSSPPQEPVQVPEEVIDTISQMDAIFRAGMHRYLVQEGMTVPPSPRSESPQPTKPQLTHLREVQPSPNHRVTSPPSTPSDNHGDTTTPTTTTVPNCWGQTSDLLGRSLCAILRRDPGRLDEVCRRLMGRQLPGSLRHKVWNEMMLRNYKQVHQGEKSSEWFLRQNFAKTVMRGKAELGITMTTNSPINGLLETAIQEKYSNTPCLLKHRGQTLPKHALEALNILYVFDRSYQPYYIHWLYPLHLALMEKSQGDTQGPDDLPYELALQLHLLRSYTFPCWSAVLAVAQDVMQVIEREDPEFFNHLMKCSKTNVKLDPKDFLVHQIHEEQQKASSLTSHVPRDAVTMATGSSEERQMLASPLMFLRKWLGEGFVGVCDTQAVLLIWDQCFMSGWSHEVLSRLCLSLLTLLRKNFMETAQDYHVMKQIFVSEPCRLYTLDIQKAFQHLQNEGSVTDIPSLNRRPVAKPEKKYHSPPVTFDPSHYAHLIHSISTTNLTNIQSSSVTVQEDAGTIPPSSKATPTFMVPPIFIAPPTPMAPPTSIAPPTLTAPPTSIAPPTFIATPSQVSPPVIKPRLSQGTEVGPSLLTVNISGDEVKGPSTNLQGGRMQQVLPLVEDEPVWVPFDPRASSDLPNAPAPMEGFDLYVDGVRFLPDNATIVKVTVKERFATAHRSTSLELCTLPDLTCSAHARCPKFDYREEIERALPDQLVELRVWTVDRYTHQVVVVGVCVVKVYNGETKKLNIGGHQMRLRSGYPAPHGPILPQSLDHLPSLPGCSVLLRLLPPSKVFVEPLPYSSGFYQSEVCKPTESEINVIGHYKAKQDWSQTVRDVALELARREDDTKSTSTSDDEHDGPEFASNQEENKMADAWPKMSDEEIETWMMERLKAKHQPPESLPPLLEIERCVDYERDTGVAIKIRTAFGLQAENCYSIVLTRVLPGPASQEILDSGHGRSSRSQSFLTKEMDLDSHMKAPRWKDKATVLRPVYDEKSVLLLQFFCLEVIYKVDPAGLTKAVIQAPKGKGPLKLDNSSCQGWGVLPIFDRNCVIQGTFIIPIFQNDKDKPFLKGLRDAPSLESWMRVSVEKKLIRVHPRHPSAIVSIWDGHFYQGQTVPLPRRDYFLHIAGDFKKFSKASQDKTGHPLNHIVLRSLPSVVQSEGTNSAHYLKEMQNFEESMHDIATDLVEDALLTTGQAPLTAGS</sequence>
<organism evidence="2 3">
    <name type="scientific">Strongylocentrotus purpuratus</name>
    <name type="common">Purple sea urchin</name>
    <dbReference type="NCBI Taxonomy" id="7668"/>
    <lineage>
        <taxon>Eukaryota</taxon>
        <taxon>Metazoa</taxon>
        <taxon>Echinodermata</taxon>
        <taxon>Eleutherozoa</taxon>
        <taxon>Echinozoa</taxon>
        <taxon>Echinoidea</taxon>
        <taxon>Euechinoidea</taxon>
        <taxon>Echinacea</taxon>
        <taxon>Camarodonta</taxon>
        <taxon>Echinidea</taxon>
        <taxon>Strongylocentrotidae</taxon>
        <taxon>Strongylocentrotus</taxon>
    </lineage>
</organism>